<dbReference type="Proteomes" id="UP000013776">
    <property type="component" value="Unassembled WGS sequence"/>
</dbReference>
<dbReference type="Pfam" id="PF04912">
    <property type="entry name" value="Dynamitin"/>
    <property type="match status" value="2"/>
</dbReference>
<dbReference type="STRING" id="1097556.R4XCH0"/>
<reference evidence="4 5" key="1">
    <citation type="journal article" date="2013" name="MBio">
        <title>Genome sequencing of the plant pathogen Taphrina deformans, the causal agent of peach leaf curl.</title>
        <authorList>
            <person name="Cisse O.H."/>
            <person name="Almeida J.M.G.C.F."/>
            <person name="Fonseca A."/>
            <person name="Kumar A.A."/>
            <person name="Salojaervi J."/>
            <person name="Overmyer K."/>
            <person name="Hauser P.M."/>
            <person name="Pagni M."/>
        </authorList>
    </citation>
    <scope>NUCLEOTIDE SEQUENCE [LARGE SCALE GENOMIC DNA]</scope>
    <source>
        <strain evidence="5">PYCC 5710 / ATCC 11124 / CBS 356.35 / IMI 108563 / JCM 9778 / NBRC 8474</strain>
    </source>
</reference>
<feature type="region of interest" description="Disordered" evidence="3">
    <location>
        <begin position="1"/>
        <end position="44"/>
    </location>
</feature>
<dbReference type="GO" id="GO:0007017">
    <property type="term" value="P:microtubule-based process"/>
    <property type="evidence" value="ECO:0007669"/>
    <property type="project" value="InterPro"/>
</dbReference>
<dbReference type="OrthoDB" id="4977at2759"/>
<dbReference type="PANTHER" id="PTHR15346">
    <property type="entry name" value="DYNACTIN SUBUNIT"/>
    <property type="match status" value="1"/>
</dbReference>
<comment type="subcellular location">
    <subcellularLocation>
        <location evidence="1">Cytoplasm</location>
    </subcellularLocation>
</comment>
<name>R4XCH0_TAPDE</name>
<evidence type="ECO:0000256" key="2">
    <source>
        <dbReference type="ARBA" id="ARBA00022490"/>
    </source>
</evidence>
<comment type="caution">
    <text evidence="4">The sequence shown here is derived from an EMBL/GenBank/DDBJ whole genome shotgun (WGS) entry which is preliminary data.</text>
</comment>
<proteinExistence type="predicted"/>
<dbReference type="AlphaFoldDB" id="R4XCH0"/>
<keyword evidence="5" id="KW-1185">Reference proteome</keyword>
<dbReference type="VEuPathDB" id="FungiDB:TAPDE_000691"/>
<dbReference type="GO" id="GO:0005869">
    <property type="term" value="C:dynactin complex"/>
    <property type="evidence" value="ECO:0007669"/>
    <property type="project" value="InterPro"/>
</dbReference>
<evidence type="ECO:0000313" key="4">
    <source>
        <dbReference type="EMBL" id="CCG81015.1"/>
    </source>
</evidence>
<dbReference type="EMBL" id="CAHR02000022">
    <property type="protein sequence ID" value="CCG81015.1"/>
    <property type="molecule type" value="Genomic_DNA"/>
</dbReference>
<protein>
    <recommendedName>
        <fullName evidence="6">Dynactin subunit 2</fullName>
    </recommendedName>
</protein>
<sequence length="315" mass="34757">MVDDATSPDRSGQVDMNSEPTTYETPDSPALDYTESPPPPEYQSEHIAIESVNSNSAREKFNASQVDGTSTDFRTIKTKGWHLSTRPESGVERIARLRREIEELATDLSDAEHASLSQGLEAACMTPNLATDSEATGKVASKTNLESIERLSLLESRISSIENRFNSTTEYNLAAQIDLLRLKVNAITENEVMEDIITRLKKMNDESATVAKSAVMSRLEELYEASGSIKGLAKSTPILVERLRSLQGIHESAAESKMRLDTVKAALNERRAEVANWSQALESMEEQMKLGMTTLHQNADVLASLVDPLLSRLNE</sequence>
<gene>
    <name evidence="4" type="ORF">TAPDE_000691</name>
</gene>
<evidence type="ECO:0008006" key="6">
    <source>
        <dbReference type="Google" id="ProtNLM"/>
    </source>
</evidence>
<dbReference type="InterPro" id="IPR028133">
    <property type="entry name" value="Dynamitin"/>
</dbReference>
<evidence type="ECO:0000256" key="1">
    <source>
        <dbReference type="ARBA" id="ARBA00004496"/>
    </source>
</evidence>
<evidence type="ECO:0000256" key="3">
    <source>
        <dbReference type="SAM" id="MobiDB-lite"/>
    </source>
</evidence>
<evidence type="ECO:0000313" key="5">
    <source>
        <dbReference type="Proteomes" id="UP000013776"/>
    </source>
</evidence>
<feature type="compositionally biased region" description="Polar residues" evidence="3">
    <location>
        <begin position="8"/>
        <end position="25"/>
    </location>
</feature>
<accession>R4XCH0</accession>
<dbReference type="GO" id="GO:0005737">
    <property type="term" value="C:cytoplasm"/>
    <property type="evidence" value="ECO:0007669"/>
    <property type="project" value="UniProtKB-SubCell"/>
</dbReference>
<keyword evidence="2" id="KW-0963">Cytoplasm</keyword>
<organism evidence="4 5">
    <name type="scientific">Taphrina deformans (strain PYCC 5710 / ATCC 11124 / CBS 356.35 / IMI 108563 / JCM 9778 / NBRC 8474)</name>
    <name type="common">Peach leaf curl fungus</name>
    <name type="synonym">Lalaria deformans</name>
    <dbReference type="NCBI Taxonomy" id="1097556"/>
    <lineage>
        <taxon>Eukaryota</taxon>
        <taxon>Fungi</taxon>
        <taxon>Dikarya</taxon>
        <taxon>Ascomycota</taxon>
        <taxon>Taphrinomycotina</taxon>
        <taxon>Taphrinomycetes</taxon>
        <taxon>Taphrinales</taxon>
        <taxon>Taphrinaceae</taxon>
        <taxon>Taphrina</taxon>
    </lineage>
</organism>